<keyword evidence="4" id="KW-0808">Transferase</keyword>
<feature type="domain" description="Bacterial sugar transferase" evidence="3">
    <location>
        <begin position="2"/>
        <end position="174"/>
    </location>
</feature>
<protein>
    <submittedName>
        <fullName evidence="4">Lipid carrier--UDP-N-acetylgalactosaminyltransferase</fullName>
    </submittedName>
</protein>
<dbReference type="OrthoDB" id="9808602at2"/>
<dbReference type="Proteomes" id="UP000248863">
    <property type="component" value="Unassembled WGS sequence"/>
</dbReference>
<dbReference type="RefSeq" id="WP_111356871.1">
    <property type="nucleotide sequence ID" value="NZ_NHSK01000130.1"/>
</dbReference>
<evidence type="ECO:0000313" key="4">
    <source>
        <dbReference type="EMBL" id="RAI39422.1"/>
    </source>
</evidence>
<evidence type="ECO:0000313" key="5">
    <source>
        <dbReference type="Proteomes" id="UP000248863"/>
    </source>
</evidence>
<dbReference type="GO" id="GO:0016780">
    <property type="term" value="F:phosphotransferase activity, for other substituted phosphate groups"/>
    <property type="evidence" value="ECO:0007669"/>
    <property type="project" value="TreeGrafter"/>
</dbReference>
<dbReference type="GO" id="GO:0000271">
    <property type="term" value="P:polysaccharide biosynthetic process"/>
    <property type="evidence" value="ECO:0007669"/>
    <property type="project" value="UniProtKB-KW"/>
</dbReference>
<reference evidence="4 5" key="1">
    <citation type="submission" date="2017-07" db="EMBL/GenBank/DDBJ databases">
        <title>Draft Genome Sequences of Select Purple Nonsulfur Bacteria.</title>
        <authorList>
            <person name="Lasarre B."/>
            <person name="Mckinlay J.B."/>
        </authorList>
    </citation>
    <scope>NUCLEOTIDE SEQUENCE [LARGE SCALE GENOMIC DNA]</scope>
    <source>
        <strain evidence="4 5">DSM 11907</strain>
    </source>
</reference>
<proteinExistence type="inferred from homology"/>
<dbReference type="InterPro" id="IPR003362">
    <property type="entry name" value="Bact_transf"/>
</dbReference>
<name>A0A327KQ07_9BRAD</name>
<comment type="caution">
    <text evidence="4">The sequence shown here is derived from an EMBL/GenBank/DDBJ whole genome shotgun (WGS) entry which is preliminary data.</text>
</comment>
<dbReference type="Pfam" id="PF02397">
    <property type="entry name" value="Bac_transf"/>
    <property type="match status" value="1"/>
</dbReference>
<organism evidence="4 5">
    <name type="scientific">Rhodoplanes elegans</name>
    <dbReference type="NCBI Taxonomy" id="29408"/>
    <lineage>
        <taxon>Bacteria</taxon>
        <taxon>Pseudomonadati</taxon>
        <taxon>Pseudomonadota</taxon>
        <taxon>Alphaproteobacteria</taxon>
        <taxon>Hyphomicrobiales</taxon>
        <taxon>Nitrobacteraceae</taxon>
        <taxon>Rhodoplanes</taxon>
    </lineage>
</organism>
<keyword evidence="2" id="KW-0270">Exopolysaccharide synthesis</keyword>
<accession>A0A327KQ07</accession>
<dbReference type="AlphaFoldDB" id="A0A327KQ07"/>
<dbReference type="PANTHER" id="PTHR30576">
    <property type="entry name" value="COLANIC BIOSYNTHESIS UDP-GLUCOSE LIPID CARRIER TRANSFERASE"/>
    <property type="match status" value="1"/>
</dbReference>
<evidence type="ECO:0000259" key="3">
    <source>
        <dbReference type="Pfam" id="PF02397"/>
    </source>
</evidence>
<keyword evidence="5" id="KW-1185">Reference proteome</keyword>
<sequence>MKRVFDLSAALAGLVVAGPIVAVCAALVRLGSQGPAIFKQVRVGRNERPFVCYKLRTMYVETKDAPSHETSASAITPLGRRLRHFKIDELPQLWNIVKGEMSFVGPRPCLPTQTALIEARRRRGLASLTPGITGVSQVDGIDMSTPEELAESDARYLADMSLGHDLRLIWRTVTGAGRGDVVKPRSAGR</sequence>
<evidence type="ECO:0000256" key="2">
    <source>
        <dbReference type="ARBA" id="ARBA00023169"/>
    </source>
</evidence>
<evidence type="ECO:0000256" key="1">
    <source>
        <dbReference type="ARBA" id="ARBA00006464"/>
    </source>
</evidence>
<gene>
    <name evidence="4" type="ORF">CH338_09485</name>
</gene>
<comment type="similarity">
    <text evidence="1">Belongs to the bacterial sugar transferase family.</text>
</comment>
<dbReference type="PANTHER" id="PTHR30576:SF10">
    <property type="entry name" value="SLL5057 PROTEIN"/>
    <property type="match status" value="1"/>
</dbReference>
<dbReference type="EMBL" id="NPEU01000077">
    <property type="protein sequence ID" value="RAI39422.1"/>
    <property type="molecule type" value="Genomic_DNA"/>
</dbReference>